<evidence type="ECO:0000313" key="1">
    <source>
        <dbReference type="EMBL" id="XRI76512.1"/>
    </source>
</evidence>
<dbReference type="EMBL" id="CP127527">
    <property type="protein sequence ID" value="XRI76512.1"/>
    <property type="molecule type" value="Genomic_DNA"/>
</dbReference>
<keyword evidence="2" id="KW-1185">Reference proteome</keyword>
<dbReference type="Proteomes" id="UP000271650">
    <property type="component" value="Chromosome"/>
</dbReference>
<keyword evidence="1" id="KW-0378">Hydrolase</keyword>
<accession>A0ACD5HL97</accession>
<organism evidence="1 2">
    <name type="scientific">Acidithiobacillus sulfuriphilus</name>
    <dbReference type="NCBI Taxonomy" id="1867749"/>
    <lineage>
        <taxon>Bacteria</taxon>
        <taxon>Pseudomonadati</taxon>
        <taxon>Pseudomonadota</taxon>
        <taxon>Acidithiobacillia</taxon>
        <taxon>Acidithiobacillales</taxon>
        <taxon>Acidithiobacillaceae</taxon>
        <taxon>Acidithiobacillus</taxon>
    </lineage>
</organism>
<proteinExistence type="predicted"/>
<dbReference type="EC" id="3.4.-.-" evidence="1"/>
<protein>
    <submittedName>
        <fullName evidence="1">D-alanyl-D-alanine carboxypeptidase family protein</fullName>
        <ecNumber evidence="1">3.4.-.-</ecNumber>
    </submittedName>
</protein>
<sequence length="326" mass="35233">MMTLSNDMEQNGLCRMQGDAGPSHGRRTGHGAWAQGLLLLLGLLLAALLPPSALAQSSGLPPIDARAYILMNANTGEIIAAKNAYSPYPIASITKLMTLYLLFQDIQSGHLQLQQRFQPSFAALRTGGSRMFMHPGLPFSVQQMILGMTVPSGNDAAVEAAGLVAGSVPRFVQEMNRTARQLGMLSSTFYDPDGLPHPNNTASPYDIAVLSRAIMTQFPQFMPFFDHEHFTYAGITSPNPNLLVGRVPFITGMKSGYTDAAGHCLVATGSQNGVSLIAVVLGVPSFRDEGRGFWKASWQSLKLLDWGFAKTLWLPAMPELERTAAH</sequence>
<keyword evidence="1" id="KW-0121">Carboxypeptidase</keyword>
<keyword evidence="1" id="KW-0645">Protease</keyword>
<name>A0ACD5HL97_9PROT</name>
<evidence type="ECO:0000313" key="2">
    <source>
        <dbReference type="Proteomes" id="UP000271650"/>
    </source>
</evidence>
<gene>
    <name evidence="1" type="ORF">EC580_011210</name>
</gene>
<reference evidence="1 2" key="1">
    <citation type="journal article" date="2019" name="Int. J. Syst. Evol. Microbiol.">
        <title>Acidithiobacillus sulfuriphilus sp. nov.: an extremely acidophilic sulfur-oxidizing chemolithotroph isolated from a neutral pH environment.</title>
        <authorList>
            <person name="Falagan C."/>
            <person name="Moya-Beltran A."/>
            <person name="Castro M."/>
            <person name="Quatrini R."/>
            <person name="Johnson D.B."/>
        </authorList>
    </citation>
    <scope>NUCLEOTIDE SEQUENCE [LARGE SCALE GENOMIC DNA]</scope>
    <source>
        <strain evidence="1 2">CJ-2</strain>
    </source>
</reference>